<evidence type="ECO:0000256" key="3">
    <source>
        <dbReference type="ARBA" id="ARBA00022642"/>
    </source>
</evidence>
<comment type="caution">
    <text evidence="12">The sequence shown here is derived from an EMBL/GenBank/DDBJ whole genome shotgun (WGS) entry which is preliminary data.</text>
</comment>
<dbReference type="SUPFAM" id="SSF52374">
    <property type="entry name" value="Nucleotidylyl transferase"/>
    <property type="match status" value="1"/>
</dbReference>
<evidence type="ECO:0000256" key="4">
    <source>
        <dbReference type="ARBA" id="ARBA00022679"/>
    </source>
</evidence>
<keyword evidence="13" id="KW-1185">Reference proteome</keyword>
<evidence type="ECO:0000256" key="5">
    <source>
        <dbReference type="ARBA" id="ARBA00022695"/>
    </source>
</evidence>
<dbReference type="UniPathway" id="UPA00253">
    <property type="reaction ID" value="UER00332"/>
</dbReference>
<dbReference type="NCBIfam" id="TIGR00125">
    <property type="entry name" value="cyt_tran_rel"/>
    <property type="match status" value="1"/>
</dbReference>
<protein>
    <recommendedName>
        <fullName evidence="10">Probable nicotinate-nucleotide adenylyltransferase</fullName>
        <ecNumber evidence="10">2.7.7.18</ecNumber>
    </recommendedName>
    <alternativeName>
        <fullName evidence="10">Deamido-NAD(+) diphosphorylase</fullName>
    </alternativeName>
    <alternativeName>
        <fullName evidence="10">Deamido-NAD(+) pyrophosphorylase</fullName>
    </alternativeName>
    <alternativeName>
        <fullName evidence="10">Nicotinate mononucleotide adenylyltransferase</fullName>
        <shortName evidence="10">NaMN adenylyltransferase</shortName>
    </alternativeName>
</protein>
<evidence type="ECO:0000256" key="8">
    <source>
        <dbReference type="ARBA" id="ARBA00023027"/>
    </source>
</evidence>
<dbReference type="Gene3D" id="3.40.50.620">
    <property type="entry name" value="HUPs"/>
    <property type="match status" value="1"/>
</dbReference>
<evidence type="ECO:0000256" key="2">
    <source>
        <dbReference type="ARBA" id="ARBA00005019"/>
    </source>
</evidence>
<accession>A0A364K6W4</accession>
<dbReference type="OrthoDB" id="5295945at2"/>
<keyword evidence="5 10" id="KW-0548">Nucleotidyltransferase</keyword>
<evidence type="ECO:0000256" key="9">
    <source>
        <dbReference type="ARBA" id="ARBA00048721"/>
    </source>
</evidence>
<comment type="catalytic activity">
    <reaction evidence="9 10">
        <text>nicotinate beta-D-ribonucleotide + ATP + H(+) = deamido-NAD(+) + diphosphate</text>
        <dbReference type="Rhea" id="RHEA:22860"/>
        <dbReference type="ChEBI" id="CHEBI:15378"/>
        <dbReference type="ChEBI" id="CHEBI:30616"/>
        <dbReference type="ChEBI" id="CHEBI:33019"/>
        <dbReference type="ChEBI" id="CHEBI:57502"/>
        <dbReference type="ChEBI" id="CHEBI:58437"/>
        <dbReference type="EC" id="2.7.7.18"/>
    </reaction>
</comment>
<organism evidence="12 13">
    <name type="scientific">Thermoflavimicrobium daqui</name>
    <dbReference type="NCBI Taxonomy" id="2137476"/>
    <lineage>
        <taxon>Bacteria</taxon>
        <taxon>Bacillati</taxon>
        <taxon>Bacillota</taxon>
        <taxon>Bacilli</taxon>
        <taxon>Bacillales</taxon>
        <taxon>Thermoactinomycetaceae</taxon>
        <taxon>Thermoflavimicrobium</taxon>
    </lineage>
</organism>
<dbReference type="EC" id="2.7.7.18" evidence="10"/>
<evidence type="ECO:0000313" key="13">
    <source>
        <dbReference type="Proteomes" id="UP000251213"/>
    </source>
</evidence>
<dbReference type="InterPro" id="IPR004821">
    <property type="entry name" value="Cyt_trans-like"/>
</dbReference>
<dbReference type="CDD" id="cd02165">
    <property type="entry name" value="NMNAT"/>
    <property type="match status" value="1"/>
</dbReference>
<dbReference type="Proteomes" id="UP000251213">
    <property type="component" value="Unassembled WGS sequence"/>
</dbReference>
<dbReference type="NCBIfam" id="TIGR00482">
    <property type="entry name" value="nicotinate (nicotinamide) nucleotide adenylyltransferase"/>
    <property type="match status" value="1"/>
</dbReference>
<comment type="function">
    <text evidence="1 10">Catalyzes the reversible adenylation of nicotinate mononucleotide (NaMN) to nicotinic acid adenine dinucleotide (NaAD).</text>
</comment>
<keyword evidence="4 10" id="KW-0808">Transferase</keyword>
<evidence type="ECO:0000256" key="1">
    <source>
        <dbReference type="ARBA" id="ARBA00002324"/>
    </source>
</evidence>
<reference evidence="12 13" key="1">
    <citation type="submission" date="2018-06" db="EMBL/GenBank/DDBJ databases">
        <title>Thermoflavimicrobium daqus sp. nov., a thermophilic microbe isolated from Moutai-flavour Daqu.</title>
        <authorList>
            <person name="Wang X."/>
            <person name="Zhou H."/>
        </authorList>
    </citation>
    <scope>NUCLEOTIDE SEQUENCE [LARGE SCALE GENOMIC DNA]</scope>
    <source>
        <strain evidence="12 13">FBKL4.011</strain>
    </source>
</reference>
<proteinExistence type="inferred from homology"/>
<dbReference type="AlphaFoldDB" id="A0A364K6W4"/>
<dbReference type="GO" id="GO:0005524">
    <property type="term" value="F:ATP binding"/>
    <property type="evidence" value="ECO:0007669"/>
    <property type="project" value="UniProtKB-KW"/>
</dbReference>
<comment type="similarity">
    <text evidence="10">Belongs to the NadD family.</text>
</comment>
<evidence type="ECO:0000256" key="10">
    <source>
        <dbReference type="HAMAP-Rule" id="MF_00244"/>
    </source>
</evidence>
<dbReference type="EMBL" id="QJKK01000003">
    <property type="protein sequence ID" value="RAL26045.1"/>
    <property type="molecule type" value="Genomic_DNA"/>
</dbReference>
<reference evidence="12 13" key="2">
    <citation type="submission" date="2018-06" db="EMBL/GenBank/DDBJ databases">
        <authorList>
            <person name="Zhirakovskaya E."/>
        </authorList>
    </citation>
    <scope>NUCLEOTIDE SEQUENCE [LARGE SCALE GENOMIC DNA]</scope>
    <source>
        <strain evidence="12 13">FBKL4.011</strain>
    </source>
</reference>
<keyword evidence="8 10" id="KW-0520">NAD</keyword>
<evidence type="ECO:0000256" key="6">
    <source>
        <dbReference type="ARBA" id="ARBA00022741"/>
    </source>
</evidence>
<feature type="domain" description="Cytidyltransferase-like" evidence="11">
    <location>
        <begin position="1"/>
        <end position="161"/>
    </location>
</feature>
<name>A0A364K6W4_9BACL</name>
<dbReference type="GO" id="GO:0009435">
    <property type="term" value="P:NAD+ biosynthetic process"/>
    <property type="evidence" value="ECO:0007669"/>
    <property type="project" value="UniProtKB-UniRule"/>
</dbReference>
<evidence type="ECO:0000256" key="7">
    <source>
        <dbReference type="ARBA" id="ARBA00022840"/>
    </source>
</evidence>
<dbReference type="Pfam" id="PF01467">
    <property type="entry name" value="CTP_transf_like"/>
    <property type="match status" value="1"/>
</dbReference>
<dbReference type="HAMAP" id="MF_00244">
    <property type="entry name" value="NaMN_adenylyltr"/>
    <property type="match status" value="1"/>
</dbReference>
<keyword evidence="6 10" id="KW-0547">Nucleotide-binding</keyword>
<keyword evidence="7 10" id="KW-0067">ATP-binding</keyword>
<gene>
    <name evidence="10 12" type="primary">nadD</name>
    <name evidence="12" type="ORF">DL897_07005</name>
</gene>
<evidence type="ECO:0000259" key="11">
    <source>
        <dbReference type="Pfam" id="PF01467"/>
    </source>
</evidence>
<comment type="pathway">
    <text evidence="2 10">Cofactor biosynthesis; NAD(+) biosynthesis; deamido-NAD(+) from nicotinate D-ribonucleotide: step 1/1.</text>
</comment>
<dbReference type="GO" id="GO:0004515">
    <property type="term" value="F:nicotinate-nucleotide adenylyltransferase activity"/>
    <property type="evidence" value="ECO:0007669"/>
    <property type="project" value="UniProtKB-UniRule"/>
</dbReference>
<evidence type="ECO:0000313" key="12">
    <source>
        <dbReference type="EMBL" id="RAL26045.1"/>
    </source>
</evidence>
<sequence length="189" mass="21756">MGGTFDPIHLGHLLIAEQAREVAGLDQVWFIPSASPPHKLNKKVTAVEHRLQMVKLAIDNHPHFHLSEIELHLPSPSYTVHTLETLYKVWPNKQFSIIIGADMVKDLPNWYKIERILELSQIIGLKRPNVLVENLPSWIATKVNWVTDRVEISLSSSYIRKQLKQGLSVRYLVPFSVEQYIKEHHLYGS</sequence>
<dbReference type="PANTHER" id="PTHR39321:SF3">
    <property type="entry name" value="PHOSPHOPANTETHEINE ADENYLYLTRANSFERASE"/>
    <property type="match status" value="1"/>
</dbReference>
<dbReference type="InterPro" id="IPR014729">
    <property type="entry name" value="Rossmann-like_a/b/a_fold"/>
</dbReference>
<dbReference type="InterPro" id="IPR005248">
    <property type="entry name" value="NadD/NMNAT"/>
</dbReference>
<dbReference type="PANTHER" id="PTHR39321">
    <property type="entry name" value="NICOTINATE-NUCLEOTIDE ADENYLYLTRANSFERASE-RELATED"/>
    <property type="match status" value="1"/>
</dbReference>
<dbReference type="NCBIfam" id="NF000840">
    <property type="entry name" value="PRK00071.1-3"/>
    <property type="match status" value="1"/>
</dbReference>
<keyword evidence="3 10" id="KW-0662">Pyridine nucleotide biosynthesis</keyword>